<dbReference type="InterPro" id="IPR018108">
    <property type="entry name" value="MCP_transmembrane"/>
</dbReference>
<dbReference type="OrthoDB" id="428293at2759"/>
<keyword evidence="6 10" id="KW-1133">Transmembrane helix</keyword>
<dbReference type="Gene3D" id="1.50.40.10">
    <property type="entry name" value="Mitochondrial carrier domain"/>
    <property type="match status" value="1"/>
</dbReference>
<reference evidence="11" key="1">
    <citation type="submission" date="2021-01" db="UniProtKB">
        <authorList>
            <consortium name="EnsemblMetazoa"/>
        </authorList>
    </citation>
    <scope>IDENTIFICATION</scope>
</reference>
<dbReference type="InParanoid" id="A0A7M7M3A8"/>
<evidence type="ECO:0000256" key="5">
    <source>
        <dbReference type="ARBA" id="ARBA00022737"/>
    </source>
</evidence>
<evidence type="ECO:0000256" key="1">
    <source>
        <dbReference type="ARBA" id="ARBA00004141"/>
    </source>
</evidence>
<dbReference type="SUPFAM" id="SSF103506">
    <property type="entry name" value="Mitochondrial carrier"/>
    <property type="match status" value="1"/>
</dbReference>
<dbReference type="GO" id="GO:0015215">
    <property type="term" value="F:nucleotide transmembrane transporter activity"/>
    <property type="evidence" value="ECO:0007669"/>
    <property type="project" value="UniProtKB-ARBA"/>
</dbReference>
<keyword evidence="4 8" id="KW-0812">Transmembrane</keyword>
<evidence type="ECO:0000313" key="11">
    <source>
        <dbReference type="EnsemblMetazoa" id="XP_022644721"/>
    </source>
</evidence>
<keyword evidence="7 8" id="KW-0472">Membrane</keyword>
<keyword evidence="3 9" id="KW-0813">Transport</keyword>
<feature type="transmembrane region" description="Helical" evidence="10">
    <location>
        <begin position="90"/>
        <end position="110"/>
    </location>
</feature>
<accession>A0A7M7M3A8</accession>
<comment type="similarity">
    <text evidence="2 9">Belongs to the mitochondrial carrier (TC 2.A.29) family.</text>
</comment>
<dbReference type="InterPro" id="IPR023395">
    <property type="entry name" value="MCP_dom_sf"/>
</dbReference>
<feature type="repeat" description="Solcar" evidence="8">
    <location>
        <begin position="218"/>
        <end position="302"/>
    </location>
</feature>
<dbReference type="GO" id="GO:0016020">
    <property type="term" value="C:membrane"/>
    <property type="evidence" value="ECO:0007669"/>
    <property type="project" value="UniProtKB-SubCell"/>
</dbReference>
<dbReference type="EnsemblMetazoa" id="XM_022788986">
    <property type="protein sequence ID" value="XP_022644721"/>
    <property type="gene ID" value="LOC111243430"/>
</dbReference>
<evidence type="ECO:0000256" key="4">
    <source>
        <dbReference type="ARBA" id="ARBA00022692"/>
    </source>
</evidence>
<evidence type="ECO:0000256" key="2">
    <source>
        <dbReference type="ARBA" id="ARBA00006375"/>
    </source>
</evidence>
<protein>
    <recommendedName>
        <fullName evidence="13">Mitochondrial folate transporter/carrier</fullName>
    </recommendedName>
</protein>
<evidence type="ECO:0000313" key="12">
    <source>
        <dbReference type="Proteomes" id="UP000594260"/>
    </source>
</evidence>
<dbReference type="PROSITE" id="PS50920">
    <property type="entry name" value="SOLCAR"/>
    <property type="match status" value="3"/>
</dbReference>
<evidence type="ECO:0000256" key="3">
    <source>
        <dbReference type="ARBA" id="ARBA00022448"/>
    </source>
</evidence>
<dbReference type="PRINTS" id="PR00926">
    <property type="entry name" value="MITOCARRIER"/>
</dbReference>
<feature type="repeat" description="Solcar" evidence="8">
    <location>
        <begin position="124"/>
        <end position="211"/>
    </location>
</feature>
<evidence type="ECO:0000256" key="10">
    <source>
        <dbReference type="SAM" id="Phobius"/>
    </source>
</evidence>
<feature type="repeat" description="Solcar" evidence="8">
    <location>
        <begin position="25"/>
        <end position="114"/>
    </location>
</feature>
<dbReference type="OMA" id="QLIYREE"/>
<proteinExistence type="inferred from homology"/>
<name>A0A7M7M3A8_VARDE</name>
<dbReference type="InterPro" id="IPR002067">
    <property type="entry name" value="MCP"/>
</dbReference>
<dbReference type="GeneID" id="111243430"/>
<organism evidence="11 12">
    <name type="scientific">Varroa destructor</name>
    <name type="common">Honeybee mite</name>
    <dbReference type="NCBI Taxonomy" id="109461"/>
    <lineage>
        <taxon>Eukaryota</taxon>
        <taxon>Metazoa</taxon>
        <taxon>Ecdysozoa</taxon>
        <taxon>Arthropoda</taxon>
        <taxon>Chelicerata</taxon>
        <taxon>Arachnida</taxon>
        <taxon>Acari</taxon>
        <taxon>Parasitiformes</taxon>
        <taxon>Mesostigmata</taxon>
        <taxon>Gamasina</taxon>
        <taxon>Dermanyssoidea</taxon>
        <taxon>Varroidae</taxon>
        <taxon>Varroa</taxon>
    </lineage>
</organism>
<dbReference type="Pfam" id="PF00153">
    <property type="entry name" value="Mito_carr"/>
    <property type="match status" value="3"/>
</dbReference>
<sequence>MIAMSSVADKGDTDARTILKKVVPTLRYEYLVAGVIGGVLSTFVVHPFDLLKIRLSVNDRKEGRPLYRGLRHAAQVIWHAENIRGFYRGVTANCIGSGSAWGLYFVFYNATKSWMSDGDSSTHLGPVKHMQAAIQSGMLTLLFTNPVFVVKTRMCLRYGKVDDEYGSLLRSIKSLYRTNGILGFYKGFIPGLIGTSHGAVQFMVYEEMKKWMGKKERLSNAEYLISSSVSKAIAVVCTYPYQVVRARLQDQHRIYSGNLDVIQTTYKHEGMSGFYKGLMPNILRVTPAAAVTFLVYENVVALLMGPSVVK</sequence>
<dbReference type="AlphaFoldDB" id="A0A7M7M3A8"/>
<dbReference type="PANTHER" id="PTHR45683">
    <property type="entry name" value="MITOCHONDRIAL NICOTINAMIDE ADENINE DINUCLEOTIDE TRANSPORTER 1-RELATED-RELATED"/>
    <property type="match status" value="1"/>
</dbReference>
<keyword evidence="12" id="KW-1185">Reference proteome</keyword>
<feature type="transmembrane region" description="Helical" evidence="10">
    <location>
        <begin position="130"/>
        <end position="150"/>
    </location>
</feature>
<dbReference type="RefSeq" id="XP_022644721.1">
    <property type="nucleotide sequence ID" value="XM_022788986.1"/>
</dbReference>
<keyword evidence="5" id="KW-0677">Repeat</keyword>
<dbReference type="FunCoup" id="A0A7M7M3A8">
    <property type="interactions" value="2155"/>
</dbReference>
<evidence type="ECO:0000256" key="8">
    <source>
        <dbReference type="PROSITE-ProRule" id="PRU00282"/>
    </source>
</evidence>
<dbReference type="KEGG" id="vde:111243430"/>
<dbReference type="Proteomes" id="UP000594260">
    <property type="component" value="Unplaced"/>
</dbReference>
<evidence type="ECO:0000256" key="6">
    <source>
        <dbReference type="ARBA" id="ARBA00022989"/>
    </source>
</evidence>
<comment type="subcellular location">
    <subcellularLocation>
        <location evidence="1">Membrane</location>
        <topology evidence="1">Multi-pass membrane protein</topology>
    </subcellularLocation>
</comment>
<evidence type="ECO:0000256" key="9">
    <source>
        <dbReference type="RuleBase" id="RU000488"/>
    </source>
</evidence>
<dbReference type="InterPro" id="IPR044712">
    <property type="entry name" value="SLC25A32-like"/>
</dbReference>
<evidence type="ECO:0000256" key="7">
    <source>
        <dbReference type="ARBA" id="ARBA00023136"/>
    </source>
</evidence>
<evidence type="ECO:0008006" key="13">
    <source>
        <dbReference type="Google" id="ProtNLM"/>
    </source>
</evidence>